<name>A0A0R0D1E0_9GAMM</name>
<evidence type="ECO:0000313" key="3">
    <source>
        <dbReference type="Proteomes" id="UP000051386"/>
    </source>
</evidence>
<comment type="caution">
    <text evidence="2">The sequence shown here is derived from an EMBL/GenBank/DDBJ whole genome shotgun (WGS) entry which is preliminary data.</text>
</comment>
<dbReference type="EMBL" id="LDJK01000012">
    <property type="protein sequence ID" value="KRG75916.1"/>
    <property type="molecule type" value="Genomic_DNA"/>
</dbReference>
<proteinExistence type="predicted"/>
<dbReference type="AlphaFoldDB" id="A0A0R0D1E0"/>
<keyword evidence="3" id="KW-1185">Reference proteome</keyword>
<evidence type="ECO:0000313" key="2">
    <source>
        <dbReference type="EMBL" id="KRG75916.1"/>
    </source>
</evidence>
<feature type="chain" id="PRO_5006394907" evidence="1">
    <location>
        <begin position="23"/>
        <end position="292"/>
    </location>
</feature>
<reference evidence="2 3" key="1">
    <citation type="submission" date="2015-05" db="EMBL/GenBank/DDBJ databases">
        <title>Genome sequencing and analysis of members of genus Stenotrophomonas.</title>
        <authorList>
            <person name="Patil P.P."/>
            <person name="Midha S."/>
            <person name="Patil P.B."/>
        </authorList>
    </citation>
    <scope>NUCLEOTIDE SEQUENCE [LARGE SCALE GENOMIC DNA]</scope>
    <source>
        <strain evidence="2 3">DSM 21508</strain>
    </source>
</reference>
<accession>A0A0R0D1E0</accession>
<keyword evidence="1" id="KW-0732">Signal</keyword>
<dbReference type="Proteomes" id="UP000051386">
    <property type="component" value="Unassembled WGS sequence"/>
</dbReference>
<dbReference type="RefSeq" id="WP_057507495.1">
    <property type="nucleotide sequence ID" value="NZ_LDJK01000012.1"/>
</dbReference>
<dbReference type="PATRIC" id="fig|517011.3.peg.339"/>
<sequence length="292" mass="31341">MIVLMVAVVLAAIVFLLWPRHAATSVVPAASAPAAQAVAQRDAMPRAAAPSQIEAAPATSGAQRVFALRRDAAAGDPVAMRDLAELILNCGFGISHGAALWSQVDFLAGYMKTEHVPLLRAAAARRGAQCENIPGDRKAQVLEYRKLLHDAAEQGDLLARLRQRSRAWGAEREAALPDDAAELVEDALMSEDPRALYEMAHLYVLVPRAPMQAGIGSSPHDHTALSLLACERGMDCGVGSDYADNVCLNSGDCAIGVDSMLWRTADAQGVTKDVQVRMQWLRTVLDEVDRAR</sequence>
<protein>
    <submittedName>
        <fullName evidence="2">Uncharacterized protein</fullName>
    </submittedName>
</protein>
<gene>
    <name evidence="2" type="ORF">ABB28_04600</name>
</gene>
<evidence type="ECO:0000256" key="1">
    <source>
        <dbReference type="SAM" id="SignalP"/>
    </source>
</evidence>
<organism evidence="2 3">
    <name type="scientific">Stenotrophomonas chelatiphaga</name>
    <dbReference type="NCBI Taxonomy" id="517011"/>
    <lineage>
        <taxon>Bacteria</taxon>
        <taxon>Pseudomonadati</taxon>
        <taxon>Pseudomonadota</taxon>
        <taxon>Gammaproteobacteria</taxon>
        <taxon>Lysobacterales</taxon>
        <taxon>Lysobacteraceae</taxon>
        <taxon>Stenotrophomonas</taxon>
    </lineage>
</organism>
<feature type="signal peptide" evidence="1">
    <location>
        <begin position="1"/>
        <end position="22"/>
    </location>
</feature>